<dbReference type="Proteomes" id="UP000182257">
    <property type="component" value="Unassembled WGS sequence"/>
</dbReference>
<organism evidence="1 2">
    <name type="scientific">Xylanibacter ruminicola</name>
    <name type="common">Prevotella ruminicola</name>
    <dbReference type="NCBI Taxonomy" id="839"/>
    <lineage>
        <taxon>Bacteria</taxon>
        <taxon>Pseudomonadati</taxon>
        <taxon>Bacteroidota</taxon>
        <taxon>Bacteroidia</taxon>
        <taxon>Bacteroidales</taxon>
        <taxon>Prevotellaceae</taxon>
        <taxon>Xylanibacter</taxon>
    </lineage>
</organism>
<protein>
    <submittedName>
        <fullName evidence="1">Uncharacterized protein</fullName>
    </submittedName>
</protein>
<reference evidence="1 2" key="1">
    <citation type="submission" date="2016-10" db="EMBL/GenBank/DDBJ databases">
        <authorList>
            <person name="de Groot N.N."/>
        </authorList>
    </citation>
    <scope>NUCLEOTIDE SEQUENCE [LARGE SCALE GENOMIC DNA]</scope>
    <source>
        <strain evidence="1 2">D31d</strain>
    </source>
</reference>
<dbReference type="AlphaFoldDB" id="A0A1H4DP17"/>
<proteinExistence type="predicted"/>
<dbReference type="EMBL" id="FNRF01000004">
    <property type="protein sequence ID" value="SEA74505.1"/>
    <property type="molecule type" value="Genomic_DNA"/>
</dbReference>
<gene>
    <name evidence="1" type="ORF">SAMN05216462_2449</name>
</gene>
<name>A0A1H4DP17_XYLRU</name>
<evidence type="ECO:0000313" key="1">
    <source>
        <dbReference type="EMBL" id="SEA74505.1"/>
    </source>
</evidence>
<evidence type="ECO:0000313" key="2">
    <source>
        <dbReference type="Proteomes" id="UP000182257"/>
    </source>
</evidence>
<accession>A0A1H4DP17</accession>
<sequence length="124" mass="14181">MLRRKPEPSTYLITLRNSSSSNFCHEIMAWKLKYRCKQCGYEAEVYEGRGLFRQEITAVSCPDCHTIQNLVVGGIIADVAPSYRSEVGRLCLQCGSDKIRVWNKHTCPKCNGEMEPTGEKEFWT</sequence>